<accession>A0AAE5WNA0</accession>
<reference evidence="1 2" key="1">
    <citation type="submission" date="2019-01" db="EMBL/GenBank/DDBJ databases">
        <title>Genomic insights into the origins and evolution of symbiotic genes in the Phaseolus vulgaris microsymbionts.</title>
        <authorList>
            <person name="Tong W."/>
        </authorList>
    </citation>
    <scope>NUCLEOTIDE SEQUENCE [LARGE SCALE GENOMIC DNA]</scope>
    <source>
        <strain evidence="1 2">FH23</strain>
    </source>
</reference>
<dbReference type="Proteomes" id="UP000220927">
    <property type="component" value="Chromosome"/>
</dbReference>
<dbReference type="RefSeq" id="WP_128715517.1">
    <property type="nucleotide sequence ID" value="NZ_CP034998.1"/>
</dbReference>
<dbReference type="KEGG" id="rad:CO657_03555"/>
<keyword evidence="2" id="KW-1185">Reference proteome</keyword>
<dbReference type="AlphaFoldDB" id="A0AAE5WNA0"/>
<sequence length="131" mass="14758">MTQYHNDLPASCPPGEAETVTAELFKAIDGRQPRNEDFKSFAEREREGTDKTLCQSWGLSVWPHMDAVDHALKAYKVFAKKHIIKFSVTPADGTLLATPSSKQPEHHTFWKYKNCNLLNSCQIVIAPGQRS</sequence>
<gene>
    <name evidence="1" type="ORF">CO657_03555</name>
</gene>
<name>A0AAE5WNA0_9HYPH</name>
<evidence type="ECO:0000313" key="2">
    <source>
        <dbReference type="Proteomes" id="UP000220927"/>
    </source>
</evidence>
<evidence type="ECO:0000313" key="1">
    <source>
        <dbReference type="EMBL" id="QAS77222.1"/>
    </source>
</evidence>
<dbReference type="EMBL" id="CP034998">
    <property type="protein sequence ID" value="QAS77222.1"/>
    <property type="molecule type" value="Genomic_DNA"/>
</dbReference>
<proteinExistence type="predicted"/>
<protein>
    <submittedName>
        <fullName evidence="1">Uncharacterized protein</fullName>
    </submittedName>
</protein>
<organism evidence="1 2">
    <name type="scientific">Rhizobium acidisoli</name>
    <dbReference type="NCBI Taxonomy" id="1538158"/>
    <lineage>
        <taxon>Bacteria</taxon>
        <taxon>Pseudomonadati</taxon>
        <taxon>Pseudomonadota</taxon>
        <taxon>Alphaproteobacteria</taxon>
        <taxon>Hyphomicrobiales</taxon>
        <taxon>Rhizobiaceae</taxon>
        <taxon>Rhizobium/Agrobacterium group</taxon>
        <taxon>Rhizobium</taxon>
    </lineage>
</organism>